<dbReference type="OrthoDB" id="10547324at2759"/>
<keyword evidence="1" id="KW-0175">Coiled coil</keyword>
<sequence>MGIRKMGSRVASHSVHQDAQVQNQNNLLQAQQLQRHFTPQMTIHNQNLTAQQQHQLLQQQQWMRRNQMMGPRGALMMLDKTQTLVNVKLENTMDSQIDSPYGSLTRQQQQMQQQLLQQQQQKQLQQQQVLQLQHHHQQQLQQQPLQQQQQLQQHHHHQQQQLQQHHHHQQQQLQQHHHQQQQQLQQHLGMSGNQSAEAQLAQQQLGMMETRAHKPI</sequence>
<dbReference type="Gramene" id="TraesCS3D03G0885800.1">
    <property type="protein sequence ID" value="TraesCS3D03G0885800.1.CDS"/>
    <property type="gene ID" value="TraesCS3D03G0885800"/>
</dbReference>
<feature type="coiled-coil region" evidence="1">
    <location>
        <begin position="101"/>
        <end position="128"/>
    </location>
</feature>
<evidence type="ECO:0000313" key="4">
    <source>
        <dbReference type="Proteomes" id="UP000019116"/>
    </source>
</evidence>
<dbReference type="STRING" id="4565.A0A3B6GZS8"/>
<dbReference type="PANTHER" id="PTHR37604">
    <property type="entry name" value="TRANSCRIPTION INITIATION FACTOR TFIID SUBUNIT"/>
    <property type="match status" value="1"/>
</dbReference>
<dbReference type="PaxDb" id="4565-Traes_3DL_563B0D874.1"/>
<dbReference type="OMA" id="MQPINAM"/>
<organism evidence="3">
    <name type="scientific">Triticum aestivum</name>
    <name type="common">Wheat</name>
    <dbReference type="NCBI Taxonomy" id="4565"/>
    <lineage>
        <taxon>Eukaryota</taxon>
        <taxon>Viridiplantae</taxon>
        <taxon>Streptophyta</taxon>
        <taxon>Embryophyta</taxon>
        <taxon>Tracheophyta</taxon>
        <taxon>Spermatophyta</taxon>
        <taxon>Magnoliopsida</taxon>
        <taxon>Liliopsida</taxon>
        <taxon>Poales</taxon>
        <taxon>Poaceae</taxon>
        <taxon>BOP clade</taxon>
        <taxon>Pooideae</taxon>
        <taxon>Triticodae</taxon>
        <taxon>Triticeae</taxon>
        <taxon>Triticinae</taxon>
        <taxon>Triticum</taxon>
    </lineage>
</organism>
<name>A0A3B6GZS8_WHEAT</name>
<evidence type="ECO:0000256" key="2">
    <source>
        <dbReference type="SAM" id="MobiDB-lite"/>
    </source>
</evidence>
<protein>
    <submittedName>
        <fullName evidence="3">Uncharacterized protein</fullName>
    </submittedName>
</protein>
<dbReference type="Gramene" id="TraesROB_scaffold_015055_01G000100.1">
    <property type="protein sequence ID" value="TraesROB_scaffold_015055_01G000100.1"/>
    <property type="gene ID" value="TraesROB_scaffold_015055_01G000100"/>
</dbReference>
<dbReference type="Gramene" id="TraesARI3D03G01988280.1">
    <property type="protein sequence ID" value="TraesARI3D03G01988280.1"/>
    <property type="gene ID" value="TraesARI3D03G01988280"/>
</dbReference>
<feature type="compositionally biased region" description="Low complexity" evidence="2">
    <location>
        <begin position="141"/>
        <end position="152"/>
    </location>
</feature>
<evidence type="ECO:0000256" key="1">
    <source>
        <dbReference type="SAM" id="Coils"/>
    </source>
</evidence>
<dbReference type="Gramene" id="TraesCS3D02G402000.1">
    <property type="protein sequence ID" value="TraesCS3D02G402000.1"/>
    <property type="gene ID" value="TraesCS3D02G402000"/>
</dbReference>
<dbReference type="GeneID" id="123080134"/>
<evidence type="ECO:0000313" key="3">
    <source>
        <dbReference type="EnsemblPlants" id="TraesCS3D02G402000.1"/>
    </source>
</evidence>
<dbReference type="Gramene" id="TraesSTA3D03G01949340.1">
    <property type="protein sequence ID" value="TraesSTA3D03G01949340.1"/>
    <property type="gene ID" value="TraesSTA3D03G01949340"/>
</dbReference>
<dbReference type="EnsemblPlants" id="TraesCS3D02G402000.1">
    <property type="protein sequence ID" value="TraesCS3D02G402000.1"/>
    <property type="gene ID" value="TraesCS3D02G402000"/>
</dbReference>
<dbReference type="Gramene" id="TraesWEE_scaffold_012113_01G000100.1">
    <property type="protein sequence ID" value="TraesWEE_scaffold_012113_01G000100.1"/>
    <property type="gene ID" value="TraesWEE_scaffold_012113_01G000100"/>
</dbReference>
<reference evidence="3" key="1">
    <citation type="submission" date="2018-08" db="EMBL/GenBank/DDBJ databases">
        <authorList>
            <person name="Rossello M."/>
        </authorList>
    </citation>
    <scope>NUCLEOTIDE SEQUENCE [LARGE SCALE GENOMIC DNA]</scope>
    <source>
        <strain evidence="3">cv. Chinese Spring</strain>
    </source>
</reference>
<gene>
    <name evidence="3" type="primary">LOC123080134</name>
</gene>
<feature type="region of interest" description="Disordered" evidence="2">
    <location>
        <begin position="141"/>
        <end position="200"/>
    </location>
</feature>
<dbReference type="AlphaFoldDB" id="A0A3B6GZS8"/>
<dbReference type="Gramene" id="TraesCLE_scaffold_023459_01G000100.1">
    <property type="protein sequence ID" value="TraesCLE_scaffold_023459_01G000100.1"/>
    <property type="gene ID" value="TraesCLE_scaffold_023459_01G000100"/>
</dbReference>
<dbReference type="Gramene" id="TraesMAC3D03G01953280.1">
    <property type="protein sequence ID" value="TraesMAC3D03G01953280.1"/>
    <property type="gene ID" value="TraesMAC3D03G01953280"/>
</dbReference>
<proteinExistence type="predicted"/>
<dbReference type="RefSeq" id="XP_044358957.1">
    <property type="nucleotide sequence ID" value="XM_044503022.1"/>
</dbReference>
<accession>A0A3B6GZS8</accession>
<dbReference type="Proteomes" id="UP000019116">
    <property type="component" value="Chromosome 3D"/>
</dbReference>
<feature type="compositionally biased region" description="Basic residues" evidence="2">
    <location>
        <begin position="153"/>
        <end position="179"/>
    </location>
</feature>
<keyword evidence="4" id="KW-1185">Reference proteome</keyword>
<dbReference type="Gramene" id="TraesCAD_scaffold_008408_01G000100.1">
    <property type="protein sequence ID" value="TraesCAD_scaffold_008408_01G000100.1"/>
    <property type="gene ID" value="TraesCAD_scaffold_008408_01G000100"/>
</dbReference>
<dbReference type="Gramene" id="TraesLAC3D03G01895990.1">
    <property type="protein sequence ID" value="TraesLAC3D03G01895990.1"/>
    <property type="gene ID" value="TraesLAC3D03G01895990"/>
</dbReference>
<dbReference type="Gramene" id="TraesJUL3D03G01972230.1">
    <property type="protein sequence ID" value="TraesJUL3D03G01972230.1"/>
    <property type="gene ID" value="TraesJUL3D03G01972230"/>
</dbReference>
<dbReference type="PANTHER" id="PTHR37604:SF1">
    <property type="entry name" value="TRANSCRIPTION INITIATION FACTOR TFIID SUBUNIT"/>
    <property type="match status" value="1"/>
</dbReference>
<dbReference type="Gramene" id="TraesLDM3D03G01952670.1">
    <property type="protein sequence ID" value="TraesLDM3D03G01952670.1"/>
    <property type="gene ID" value="TraesLDM3D03G01952670"/>
</dbReference>
<reference evidence="3" key="2">
    <citation type="submission" date="2018-10" db="UniProtKB">
        <authorList>
            <consortium name="EnsemblPlants"/>
        </authorList>
    </citation>
    <scope>IDENTIFICATION</scope>
</reference>